<dbReference type="OrthoDB" id="1809613at2"/>
<dbReference type="RefSeq" id="WP_075104938.1">
    <property type="nucleotide sequence ID" value="NZ_MSJM01000005.1"/>
</dbReference>
<accession>A0A1Q8E764</accession>
<keyword evidence="3 5" id="KW-1133">Transmembrane helix</keyword>
<keyword evidence="2 5" id="KW-0812">Transmembrane</keyword>
<dbReference type="PANTHER" id="PTHR37306:SF1">
    <property type="entry name" value="COLICIN V PRODUCTION PROTEIN"/>
    <property type="match status" value="1"/>
</dbReference>
<reference evidence="7" key="1">
    <citation type="submission" date="2016-12" db="EMBL/GenBank/DDBJ databases">
        <authorList>
            <person name="Gulvik C.A."/>
        </authorList>
    </citation>
    <scope>NUCLEOTIDE SEQUENCE [LARGE SCALE GENOMIC DNA]</scope>
    <source>
        <strain evidence="7">NED12-00049-6B</strain>
    </source>
</reference>
<dbReference type="AlphaFoldDB" id="A0A1Q8E764"/>
<comment type="subcellular location">
    <subcellularLocation>
        <location evidence="1">Membrane</location>
        <topology evidence="1">Multi-pass membrane protein</topology>
    </subcellularLocation>
</comment>
<evidence type="ECO:0000256" key="5">
    <source>
        <dbReference type="SAM" id="Phobius"/>
    </source>
</evidence>
<feature type="transmembrane region" description="Helical" evidence="5">
    <location>
        <begin position="123"/>
        <end position="148"/>
    </location>
</feature>
<evidence type="ECO:0000313" key="6">
    <source>
        <dbReference type="EMBL" id="OLF47631.1"/>
    </source>
</evidence>
<protein>
    <submittedName>
        <fullName evidence="6">Colicin V production protein</fullName>
    </submittedName>
</protein>
<dbReference type="Pfam" id="PF02674">
    <property type="entry name" value="Colicin_V"/>
    <property type="match status" value="1"/>
</dbReference>
<dbReference type="EMBL" id="MSJM01000005">
    <property type="protein sequence ID" value="OLF47631.1"/>
    <property type="molecule type" value="Genomic_DNA"/>
</dbReference>
<evidence type="ECO:0000256" key="3">
    <source>
        <dbReference type="ARBA" id="ARBA00022989"/>
    </source>
</evidence>
<evidence type="ECO:0000256" key="1">
    <source>
        <dbReference type="ARBA" id="ARBA00004141"/>
    </source>
</evidence>
<keyword evidence="7" id="KW-1185">Reference proteome</keyword>
<dbReference type="GO" id="GO:0016020">
    <property type="term" value="C:membrane"/>
    <property type="evidence" value="ECO:0007669"/>
    <property type="project" value="UniProtKB-SubCell"/>
</dbReference>
<feature type="transmembrane region" description="Helical" evidence="5">
    <location>
        <begin position="79"/>
        <end position="103"/>
    </location>
</feature>
<name>A0A1Q8E764_9STRE</name>
<organism evidence="6 7">
    <name type="scientific">Streptococcus cuniculi</name>
    <dbReference type="NCBI Taxonomy" id="1432788"/>
    <lineage>
        <taxon>Bacteria</taxon>
        <taxon>Bacillati</taxon>
        <taxon>Bacillota</taxon>
        <taxon>Bacilli</taxon>
        <taxon>Lactobacillales</taxon>
        <taxon>Streptococcaceae</taxon>
        <taxon>Streptococcus</taxon>
    </lineage>
</organism>
<keyword evidence="4 5" id="KW-0472">Membrane</keyword>
<dbReference type="PANTHER" id="PTHR37306">
    <property type="entry name" value="COLICIN V PRODUCTION PROTEIN"/>
    <property type="match status" value="1"/>
</dbReference>
<sequence>MITVLLLLILLWSFYIGYSRGLVLQSYYTFASIFALIIAAGQFKKLIGLLYLWVPFATASQGASTYYFDSKYLFSLDKIFYAGLAFLVVYALVYALMRLLGLLMHLVRFADPDTTVTNVVSGVLAVVVTLISLQIVLTIAGTIPLALVQDTLHKSWLANAIIQYTPMTSSLFKNLWIGTIGH</sequence>
<dbReference type="GO" id="GO:0009403">
    <property type="term" value="P:toxin biosynthetic process"/>
    <property type="evidence" value="ECO:0007669"/>
    <property type="project" value="InterPro"/>
</dbReference>
<feature type="transmembrane region" description="Helical" evidence="5">
    <location>
        <begin position="31"/>
        <end position="58"/>
    </location>
</feature>
<evidence type="ECO:0000313" key="7">
    <source>
        <dbReference type="Proteomes" id="UP000186890"/>
    </source>
</evidence>
<gene>
    <name evidence="6" type="ORF">BU202_06260</name>
</gene>
<comment type="caution">
    <text evidence="6">The sequence shown here is derived from an EMBL/GenBank/DDBJ whole genome shotgun (WGS) entry which is preliminary data.</text>
</comment>
<evidence type="ECO:0000256" key="2">
    <source>
        <dbReference type="ARBA" id="ARBA00022692"/>
    </source>
</evidence>
<dbReference type="Proteomes" id="UP000186890">
    <property type="component" value="Unassembled WGS sequence"/>
</dbReference>
<dbReference type="InterPro" id="IPR003825">
    <property type="entry name" value="Colicin-V_CvpA"/>
</dbReference>
<proteinExistence type="predicted"/>
<evidence type="ECO:0000256" key="4">
    <source>
        <dbReference type="ARBA" id="ARBA00023136"/>
    </source>
</evidence>